<proteinExistence type="predicted"/>
<dbReference type="Proteomes" id="UP000525298">
    <property type="component" value="Unassembled WGS sequence"/>
</dbReference>
<keyword evidence="2" id="KW-1185">Reference proteome</keyword>
<comment type="caution">
    <text evidence="1">The sequence shown here is derived from an EMBL/GenBank/DDBJ whole genome shotgun (WGS) entry which is preliminary data.</text>
</comment>
<reference evidence="1 2" key="1">
    <citation type="submission" date="2020-07" db="EMBL/GenBank/DDBJ databases">
        <title>Genomic Encyclopedia of Type Strains, Phase IV (KMG-IV): sequencing the most valuable type-strain genomes for metagenomic binning, comparative biology and taxonomic classification.</title>
        <authorList>
            <person name="Goeker M."/>
        </authorList>
    </citation>
    <scope>NUCLEOTIDE SEQUENCE [LARGE SCALE GENOMIC DNA]</scope>
    <source>
        <strain evidence="1 2">DSM 17721</strain>
    </source>
</reference>
<evidence type="ECO:0000313" key="2">
    <source>
        <dbReference type="Proteomes" id="UP000525298"/>
    </source>
</evidence>
<protein>
    <submittedName>
        <fullName evidence="1">Uncharacterized protein with HEPN domain</fullName>
    </submittedName>
</protein>
<organism evidence="1 2">
    <name type="scientific">Desulfosalsimonas propionicica</name>
    <dbReference type="NCBI Taxonomy" id="332175"/>
    <lineage>
        <taxon>Bacteria</taxon>
        <taxon>Pseudomonadati</taxon>
        <taxon>Thermodesulfobacteriota</taxon>
        <taxon>Desulfobacteria</taxon>
        <taxon>Desulfobacterales</taxon>
        <taxon>Desulfosalsimonadaceae</taxon>
        <taxon>Desulfosalsimonas</taxon>
    </lineage>
</organism>
<gene>
    <name evidence="1" type="ORF">HNR65_002588</name>
</gene>
<dbReference type="EMBL" id="JACDUS010000008">
    <property type="protein sequence ID" value="MBA2882246.1"/>
    <property type="molecule type" value="Genomic_DNA"/>
</dbReference>
<accession>A0A7W0HLQ7</accession>
<dbReference type="AlphaFoldDB" id="A0A7W0HLQ7"/>
<sequence length="36" mass="4019">MIDFAEKVMAYTDGLDQAGFEASGMTYDATLRNLWS</sequence>
<name>A0A7W0HLQ7_9BACT</name>
<evidence type="ECO:0000313" key="1">
    <source>
        <dbReference type="EMBL" id="MBA2882246.1"/>
    </source>
</evidence>